<dbReference type="AlphaFoldDB" id="A0A4Y2D4V7"/>
<protein>
    <submittedName>
        <fullName evidence="2">Uncharacterized protein</fullName>
    </submittedName>
</protein>
<organism evidence="2 3">
    <name type="scientific">Araneus ventricosus</name>
    <name type="common">Orbweaver spider</name>
    <name type="synonym">Epeira ventricosa</name>
    <dbReference type="NCBI Taxonomy" id="182803"/>
    <lineage>
        <taxon>Eukaryota</taxon>
        <taxon>Metazoa</taxon>
        <taxon>Ecdysozoa</taxon>
        <taxon>Arthropoda</taxon>
        <taxon>Chelicerata</taxon>
        <taxon>Arachnida</taxon>
        <taxon>Araneae</taxon>
        <taxon>Araneomorphae</taxon>
        <taxon>Entelegynae</taxon>
        <taxon>Araneoidea</taxon>
        <taxon>Araneidae</taxon>
        <taxon>Araneus</taxon>
    </lineage>
</organism>
<evidence type="ECO:0000313" key="3">
    <source>
        <dbReference type="Proteomes" id="UP000499080"/>
    </source>
</evidence>
<gene>
    <name evidence="2" type="ORF">AVEN_75685_1</name>
</gene>
<feature type="compositionally biased region" description="Basic and acidic residues" evidence="1">
    <location>
        <begin position="326"/>
        <end position="341"/>
    </location>
</feature>
<dbReference type="Gene3D" id="1.10.20.10">
    <property type="entry name" value="Histone, subunit A"/>
    <property type="match status" value="1"/>
</dbReference>
<evidence type="ECO:0000256" key="1">
    <source>
        <dbReference type="SAM" id="MobiDB-lite"/>
    </source>
</evidence>
<dbReference type="EMBL" id="BGPR01000303">
    <property type="protein sequence ID" value="GBM11743.1"/>
    <property type="molecule type" value="Genomic_DNA"/>
</dbReference>
<feature type="region of interest" description="Disordered" evidence="1">
    <location>
        <begin position="260"/>
        <end position="342"/>
    </location>
</feature>
<dbReference type="SUPFAM" id="SSF47113">
    <property type="entry name" value="Histone-fold"/>
    <property type="match status" value="1"/>
</dbReference>
<evidence type="ECO:0000313" key="2">
    <source>
        <dbReference type="EMBL" id="GBM11743.1"/>
    </source>
</evidence>
<reference evidence="2 3" key="1">
    <citation type="journal article" date="2019" name="Sci. Rep.">
        <title>Orb-weaving spider Araneus ventricosus genome elucidates the spidroin gene catalogue.</title>
        <authorList>
            <person name="Kono N."/>
            <person name="Nakamura H."/>
            <person name="Ohtoshi R."/>
            <person name="Moran D.A.P."/>
            <person name="Shinohara A."/>
            <person name="Yoshida Y."/>
            <person name="Fujiwara M."/>
            <person name="Mori M."/>
            <person name="Tomita M."/>
            <person name="Arakawa K."/>
        </authorList>
    </citation>
    <scope>NUCLEOTIDE SEQUENCE [LARGE SCALE GENOMIC DNA]</scope>
</reference>
<dbReference type="Proteomes" id="UP000499080">
    <property type="component" value="Unassembled WGS sequence"/>
</dbReference>
<dbReference type="OrthoDB" id="6437192at2759"/>
<proteinExistence type="predicted"/>
<sequence length="435" mass="49243">MDFRSLIPCLKAPEVEGEEEEKHEDPQIKIDVVDNFSKTEVPDVTKFHKSVLLFQDGILKVKKYMDLQVKIQKSAVDWLSLELLKFTKSLAEKAAERALAHTKLELIVSDLEFILPGFLSTKNLVDCVKFANLKVNLYRSGVLKFYPYQLEWEKVNISSEKIFESVFKSGLKKVAQEIAPGCETETQAQKYLGHILMDMARYLAQNTSETCRREKVLEMKDGDIHRLVGETFPGELKQHAQMQGTKDVMEFQSEMTACGRFPETESSAIKSKKDAPKSASVKPRKQAKGKKSSPKGRKSSPTARKRKSTESLKRSQTSKRKRSKSPRNDKKPSKEISEKMKYSRKVMSRCPEAWYRRIVPIDIEADTSINEVLKEICNAIVDVSVTRAASSEEFGLEDIEGAVQELFPPDLAVHGLVTAYNAVSLLLEEEETELA</sequence>
<dbReference type="GO" id="GO:0046982">
    <property type="term" value="F:protein heterodimerization activity"/>
    <property type="evidence" value="ECO:0007669"/>
    <property type="project" value="InterPro"/>
</dbReference>
<keyword evidence="3" id="KW-1185">Reference proteome</keyword>
<accession>A0A4Y2D4V7</accession>
<dbReference type="InterPro" id="IPR009072">
    <property type="entry name" value="Histone-fold"/>
</dbReference>
<name>A0A4Y2D4V7_ARAVE</name>
<feature type="compositionally biased region" description="Basic residues" evidence="1">
    <location>
        <begin position="282"/>
        <end position="307"/>
    </location>
</feature>
<comment type="caution">
    <text evidence="2">The sequence shown here is derived from an EMBL/GenBank/DDBJ whole genome shotgun (WGS) entry which is preliminary data.</text>
</comment>
<feature type="compositionally biased region" description="Basic residues" evidence="1">
    <location>
        <begin position="316"/>
        <end position="325"/>
    </location>
</feature>